<feature type="domain" description="MAGE" evidence="2">
    <location>
        <begin position="288"/>
        <end position="332"/>
    </location>
</feature>
<dbReference type="InterPro" id="IPR002190">
    <property type="entry name" value="MHD_dom"/>
</dbReference>
<evidence type="ECO:0000256" key="1">
    <source>
        <dbReference type="SAM" id="MobiDB-lite"/>
    </source>
</evidence>
<evidence type="ECO:0000313" key="3">
    <source>
        <dbReference type="EMBL" id="PSC75792.1"/>
    </source>
</evidence>
<dbReference type="AlphaFoldDB" id="A0A2P6VNV9"/>
<dbReference type="Pfam" id="PF01454">
    <property type="entry name" value="MAGE"/>
    <property type="match status" value="1"/>
</dbReference>
<dbReference type="InterPro" id="IPR037445">
    <property type="entry name" value="MAGE"/>
</dbReference>
<dbReference type="EMBL" id="LHPF02000002">
    <property type="protein sequence ID" value="PSC75792.1"/>
    <property type="molecule type" value="Genomic_DNA"/>
</dbReference>
<dbReference type="PROSITE" id="PS50838">
    <property type="entry name" value="MAGE"/>
    <property type="match status" value="1"/>
</dbReference>
<feature type="region of interest" description="Disordered" evidence="1">
    <location>
        <begin position="1"/>
        <end position="140"/>
    </location>
</feature>
<dbReference type="PANTHER" id="PTHR11736:SF14">
    <property type="entry name" value="NSE3 HOMOLOG, SMC5-SMC6 COMPLEX COMPONENT"/>
    <property type="match status" value="1"/>
</dbReference>
<keyword evidence="4" id="KW-1185">Reference proteome</keyword>
<organism evidence="3 4">
    <name type="scientific">Micractinium conductrix</name>
    <dbReference type="NCBI Taxonomy" id="554055"/>
    <lineage>
        <taxon>Eukaryota</taxon>
        <taxon>Viridiplantae</taxon>
        <taxon>Chlorophyta</taxon>
        <taxon>core chlorophytes</taxon>
        <taxon>Trebouxiophyceae</taxon>
        <taxon>Chlorellales</taxon>
        <taxon>Chlorellaceae</taxon>
        <taxon>Chlorella clade</taxon>
        <taxon>Micractinium</taxon>
    </lineage>
</organism>
<name>A0A2P6VNV9_9CHLO</name>
<dbReference type="InterPro" id="IPR041899">
    <property type="entry name" value="MAGE_WH2"/>
</dbReference>
<feature type="compositionally biased region" description="Acidic residues" evidence="1">
    <location>
        <begin position="19"/>
        <end position="34"/>
    </location>
</feature>
<gene>
    <name evidence="3" type="ORF">C2E20_1328</name>
</gene>
<feature type="compositionally biased region" description="Acidic residues" evidence="1">
    <location>
        <begin position="49"/>
        <end position="63"/>
    </location>
</feature>
<sequence>MSSRRPRRAQRSQPAQDWDMGEEAQDAQQEMEEEPAPRRGRRPGKEPVEQDEEDYQPEEEDEERAGKQPAARRGRQSHDGGEAGLGGGPTQKRPRRGGAGAAGVVVKPEPGGDGAGPTGRRQQRGADAGGGGAADGRPTAGQLRAVELKIAEYRNVRDHAAARAQGKGVHQQAMLAAARAVVRYMLFAHSEKPGVPVKRPELVGVVTTALPNLKGGAKTPVTAYCIAYAQHYLADALGLEMEVVARAAARARDAALPGAEEGAPQYVLRSLVPPPLRSAFVLDQAQAPQRGLLMVVLSLLHLAGGKLDEEELYTQLEELAISRREPHPAFGDIPAQLKEFCTRRYIQAEKQQGAEGDVVLYRFAEQAMAPSGEIQPEEIKRFVEEQFAGGEQ</sequence>
<dbReference type="OrthoDB" id="205198at2759"/>
<dbReference type="PANTHER" id="PTHR11736">
    <property type="entry name" value="MELANOMA-ASSOCIATED ANTIGEN MAGE ANTIGEN"/>
    <property type="match status" value="1"/>
</dbReference>
<evidence type="ECO:0000313" key="4">
    <source>
        <dbReference type="Proteomes" id="UP000239649"/>
    </source>
</evidence>
<protein>
    <submittedName>
        <fullName evidence="3">Melanoma-associated antigen G1</fullName>
    </submittedName>
</protein>
<feature type="compositionally biased region" description="Basic residues" evidence="1">
    <location>
        <begin position="1"/>
        <end position="10"/>
    </location>
</feature>
<evidence type="ECO:0000259" key="2">
    <source>
        <dbReference type="PROSITE" id="PS50838"/>
    </source>
</evidence>
<dbReference type="STRING" id="554055.A0A2P6VNV9"/>
<accession>A0A2P6VNV9</accession>
<dbReference type="Gene3D" id="1.10.10.1210">
    <property type="entry name" value="MAGE homology domain, winged helix WH2 motif"/>
    <property type="match status" value="1"/>
</dbReference>
<comment type="caution">
    <text evidence="3">The sequence shown here is derived from an EMBL/GenBank/DDBJ whole genome shotgun (WGS) entry which is preliminary data.</text>
</comment>
<proteinExistence type="predicted"/>
<dbReference type="Proteomes" id="UP000239649">
    <property type="component" value="Unassembled WGS sequence"/>
</dbReference>
<reference evidence="3 4" key="1">
    <citation type="journal article" date="2018" name="Plant J.">
        <title>Genome sequences of Chlorella sorokiniana UTEX 1602 and Micractinium conductrix SAG 241.80: implications to maltose excretion by a green alga.</title>
        <authorList>
            <person name="Arriola M.B."/>
            <person name="Velmurugan N."/>
            <person name="Zhang Y."/>
            <person name="Plunkett M.H."/>
            <person name="Hondzo H."/>
            <person name="Barney B.M."/>
        </authorList>
    </citation>
    <scope>NUCLEOTIDE SEQUENCE [LARGE SCALE GENOMIC DNA]</scope>
    <source>
        <strain evidence="3 4">SAG 241.80</strain>
    </source>
</reference>
<dbReference type="GO" id="GO:0005634">
    <property type="term" value="C:nucleus"/>
    <property type="evidence" value="ECO:0007669"/>
    <property type="project" value="TreeGrafter"/>
</dbReference>
<dbReference type="SMART" id="SM01373">
    <property type="entry name" value="MAGE"/>
    <property type="match status" value="1"/>
</dbReference>